<dbReference type="GO" id="GO:0006357">
    <property type="term" value="P:regulation of transcription by RNA polymerase II"/>
    <property type="evidence" value="ECO:0007669"/>
    <property type="project" value="InterPro"/>
</dbReference>
<protein>
    <recommendedName>
        <fullName evidence="3 8">Mediator of RNA polymerase II transcription subunit 6</fullName>
    </recommendedName>
    <alternativeName>
        <fullName evidence="7 8">Mediator complex subunit 6</fullName>
    </alternativeName>
</protein>
<accession>A0A8H4IRM6</accession>
<dbReference type="PANTHER" id="PTHR13104">
    <property type="entry name" value="MED-6-RELATED"/>
    <property type="match status" value="1"/>
</dbReference>
<evidence type="ECO:0000256" key="2">
    <source>
        <dbReference type="ARBA" id="ARBA00007526"/>
    </source>
</evidence>
<keyword evidence="8" id="KW-0010">Activator</keyword>
<dbReference type="Proteomes" id="UP000572817">
    <property type="component" value="Unassembled WGS sequence"/>
</dbReference>
<reference evidence="10" key="1">
    <citation type="submission" date="2020-04" db="EMBL/GenBank/DDBJ databases">
        <title>Genome Assembly and Annotation of Botryosphaeria dothidea sdau 11-99, a Latent Pathogen of Apple Fruit Ring Rot in China.</title>
        <authorList>
            <person name="Yu C."/>
            <person name="Diao Y."/>
            <person name="Lu Q."/>
            <person name="Zhao J."/>
            <person name="Cui S."/>
            <person name="Peng C."/>
            <person name="He B."/>
            <person name="Liu H."/>
        </authorList>
    </citation>
    <scope>NUCLEOTIDE SEQUENCE [LARGE SCALE GENOMIC DNA]</scope>
    <source>
        <strain evidence="10">Sdau11-99</strain>
    </source>
</reference>
<organism evidence="10 11">
    <name type="scientific">Botryosphaeria dothidea</name>
    <dbReference type="NCBI Taxonomy" id="55169"/>
    <lineage>
        <taxon>Eukaryota</taxon>
        <taxon>Fungi</taxon>
        <taxon>Dikarya</taxon>
        <taxon>Ascomycota</taxon>
        <taxon>Pezizomycotina</taxon>
        <taxon>Dothideomycetes</taxon>
        <taxon>Dothideomycetes incertae sedis</taxon>
        <taxon>Botryosphaeriales</taxon>
        <taxon>Botryosphaeriaceae</taxon>
        <taxon>Botryosphaeria</taxon>
    </lineage>
</organism>
<comment type="subcellular location">
    <subcellularLocation>
        <location evidence="1 8">Nucleus</location>
    </subcellularLocation>
</comment>
<dbReference type="GO" id="GO:0016592">
    <property type="term" value="C:mediator complex"/>
    <property type="evidence" value="ECO:0007669"/>
    <property type="project" value="InterPro"/>
</dbReference>
<dbReference type="InterPro" id="IPR007018">
    <property type="entry name" value="Mediator_Med6"/>
</dbReference>
<evidence type="ECO:0000256" key="4">
    <source>
        <dbReference type="ARBA" id="ARBA00023015"/>
    </source>
</evidence>
<evidence type="ECO:0000256" key="7">
    <source>
        <dbReference type="ARBA" id="ARBA00031259"/>
    </source>
</evidence>
<evidence type="ECO:0000256" key="3">
    <source>
        <dbReference type="ARBA" id="ARBA00020634"/>
    </source>
</evidence>
<keyword evidence="6 8" id="KW-0539">Nucleus</keyword>
<feature type="compositionally biased region" description="Polar residues" evidence="9">
    <location>
        <begin position="198"/>
        <end position="225"/>
    </location>
</feature>
<dbReference type="EMBL" id="WWBZ02000051">
    <property type="protein sequence ID" value="KAF4303948.1"/>
    <property type="molecule type" value="Genomic_DNA"/>
</dbReference>
<dbReference type="Gene3D" id="3.10.450.580">
    <property type="entry name" value="Mediator complex, subunit Med6"/>
    <property type="match status" value="1"/>
</dbReference>
<feature type="region of interest" description="Disordered" evidence="9">
    <location>
        <begin position="182"/>
        <end position="234"/>
    </location>
</feature>
<evidence type="ECO:0000313" key="10">
    <source>
        <dbReference type="EMBL" id="KAF4303948.1"/>
    </source>
</evidence>
<proteinExistence type="inferred from homology"/>
<evidence type="ECO:0000256" key="1">
    <source>
        <dbReference type="ARBA" id="ARBA00004123"/>
    </source>
</evidence>
<evidence type="ECO:0000313" key="11">
    <source>
        <dbReference type="Proteomes" id="UP000572817"/>
    </source>
</evidence>
<sequence length="364" mass="39071">MAQIQETPLDERQWRSPLALSNLQFFGGLHSKTVHMYFMESDFFDRTSNNWALFMQHRGEPWLVDRHQFEMRLRSMQGLEFMVVAEPEPRPDGTDTGIYVFRKQQRRKRAGNEEDITVLGTYYVIGENIYQAASLEDIIGNKILAATTSLTKFFSIASSLPIYTSGRGYTYYPPSLSLKQSNASANASRRSSRAGSPNGDTSSVMDIGDVSSSSQGQTGDPQQPQKAKNTNAAAAATSMGALSQSFQLFRSFKDEFMDTNPIIGEPGSFHFSATTRHVQQTQSKQAEAAAAAAAAKASNAAAADGTKTDSKPGTPALAASPDLAGAGGIPAKKPAKIKRSKSRAGTAPTSPVTPTAGATPGKAL</sequence>
<comment type="caution">
    <text evidence="10">The sequence shown here is derived from an EMBL/GenBank/DDBJ whole genome shotgun (WGS) entry which is preliminary data.</text>
</comment>
<evidence type="ECO:0000256" key="8">
    <source>
        <dbReference type="RuleBase" id="RU364143"/>
    </source>
</evidence>
<name>A0A8H4IRM6_9PEZI</name>
<evidence type="ECO:0000256" key="6">
    <source>
        <dbReference type="ARBA" id="ARBA00023242"/>
    </source>
</evidence>
<dbReference type="GO" id="GO:0003712">
    <property type="term" value="F:transcription coregulator activity"/>
    <property type="evidence" value="ECO:0007669"/>
    <property type="project" value="InterPro"/>
</dbReference>
<keyword evidence="11" id="KW-1185">Reference proteome</keyword>
<evidence type="ECO:0000256" key="9">
    <source>
        <dbReference type="SAM" id="MobiDB-lite"/>
    </source>
</evidence>
<gene>
    <name evidence="8" type="primary">MED6</name>
    <name evidence="10" type="ORF">GTA08_BOTSDO08245</name>
</gene>
<feature type="compositionally biased region" description="Basic residues" evidence="9">
    <location>
        <begin position="333"/>
        <end position="342"/>
    </location>
</feature>
<comment type="subunit">
    <text evidence="8">Component of the Mediator complex.</text>
</comment>
<keyword evidence="5 8" id="KW-0804">Transcription</keyword>
<comment type="similarity">
    <text evidence="2 8">Belongs to the Mediator complex subunit 6 family.</text>
</comment>
<dbReference type="OrthoDB" id="344220at2759"/>
<comment type="function">
    <text evidence="8">Component of the Mediator complex, a coactivator involved in the regulated transcription of nearly all RNA polymerase II-dependent genes. Mediator functions as a bridge to convey information from gene-specific regulatory proteins to the basal RNA polymerase II transcription machinery. Mediator is recruited to promoters by direct interactions with regulatory proteins and serves as a scaffold for the assembly of a functional preinitiation complex with RNA polymerase II and the general transcription factors.</text>
</comment>
<dbReference type="AlphaFoldDB" id="A0A8H4IRM6"/>
<keyword evidence="4 8" id="KW-0805">Transcription regulation</keyword>
<dbReference type="Pfam" id="PF04934">
    <property type="entry name" value="Med6"/>
    <property type="match status" value="1"/>
</dbReference>
<feature type="region of interest" description="Disordered" evidence="9">
    <location>
        <begin position="301"/>
        <end position="364"/>
    </location>
</feature>
<dbReference type="InterPro" id="IPR038566">
    <property type="entry name" value="Mediator_Med6_sf"/>
</dbReference>
<evidence type="ECO:0000256" key="5">
    <source>
        <dbReference type="ARBA" id="ARBA00023163"/>
    </source>
</evidence>